<dbReference type="EMBL" id="SWJE01000002">
    <property type="protein sequence ID" value="TKC91777.1"/>
    <property type="molecule type" value="Genomic_DNA"/>
</dbReference>
<sequence length="649" mass="71765">MAILLGVRNSVEGYTGCLKNNRNVVFLVVSVFLSLYLLSLVNPFTIPTIDDSAIVMRYLRNFQAGHFFSYNVGDGPVYGVSGFIYGLAAGILCWIGLDPQPSIMIISLFGAIGMFYCLLRIAYHASQSVVLSIIGVLVVYFSSSYLPGTLYLGLEVSVNLWLVFACFLYFFEKKSVPFYICGVLAIVSKLDTLSLVAGLLFLQLLRAFLEGQVKSQIRLLFFFFIVPLLAWIAFSTAVFGSPLPESFLSKFYFRQKAPRTSWFPFFEPMVASREQRISVALMGVAMLATPVIAFLRRKLFLPSLVMAAAAIGTLFLYFVYNPGEKMPWYYPLPELLMLLAAGLSIFDAFSIPRNLLRFAFSAVSICLAAGILMYRLPMNHDAPINSRYWQIVYESERRESGVLANAVAPKDHPVLWTGHGYPAYMFNGYVADYSGLNTKSIWVASRAVKADLPEARQFFEQLGIAGAPPQYKAEMYLIKMYDANVFMLHGLFPASVQKALKLRLAGSLYTIDLVGAPAFRVFVKDPEQARVVHSVPIKDVQGIGRDSKSGDLYVAAKTVSVPASPRAGRFLFGIKITPQDQDIIVESDGGALVGRCHVAKIADPRFPDGVRPCDIALGDGPGVQHLIVRDESGEPITLYEPAFEDAGQM</sequence>
<feature type="transmembrane region" description="Helical" evidence="1">
    <location>
        <begin position="300"/>
        <end position="320"/>
    </location>
</feature>
<feature type="transmembrane region" description="Helical" evidence="1">
    <location>
        <begin position="358"/>
        <end position="376"/>
    </location>
</feature>
<gene>
    <name evidence="2" type="ORF">FAZ69_04875</name>
</gene>
<dbReference type="RefSeq" id="WP_136892809.1">
    <property type="nucleotide sequence ID" value="NZ_SWJE01000002.1"/>
</dbReference>
<evidence type="ECO:0000313" key="3">
    <source>
        <dbReference type="Proteomes" id="UP000305539"/>
    </source>
</evidence>
<accession>A0A4U1IDW7</accession>
<organism evidence="2 3">
    <name type="scientific">Trinickia terrae</name>
    <dbReference type="NCBI Taxonomy" id="2571161"/>
    <lineage>
        <taxon>Bacteria</taxon>
        <taxon>Pseudomonadati</taxon>
        <taxon>Pseudomonadota</taxon>
        <taxon>Betaproteobacteria</taxon>
        <taxon>Burkholderiales</taxon>
        <taxon>Burkholderiaceae</taxon>
        <taxon>Trinickia</taxon>
    </lineage>
</organism>
<keyword evidence="3" id="KW-1185">Reference proteome</keyword>
<feature type="transmembrane region" description="Helical" evidence="1">
    <location>
        <begin position="217"/>
        <end position="239"/>
    </location>
</feature>
<keyword evidence="1" id="KW-0812">Transmembrane</keyword>
<feature type="transmembrane region" description="Helical" evidence="1">
    <location>
        <begin position="277"/>
        <end position="295"/>
    </location>
</feature>
<evidence type="ECO:0008006" key="4">
    <source>
        <dbReference type="Google" id="ProtNLM"/>
    </source>
</evidence>
<keyword evidence="1" id="KW-1133">Transmembrane helix</keyword>
<keyword evidence="1" id="KW-0472">Membrane</keyword>
<comment type="caution">
    <text evidence="2">The sequence shown here is derived from an EMBL/GenBank/DDBJ whole genome shotgun (WGS) entry which is preliminary data.</text>
</comment>
<dbReference type="OrthoDB" id="5498145at2"/>
<feature type="transmembrane region" description="Helical" evidence="1">
    <location>
        <begin position="104"/>
        <end position="123"/>
    </location>
</feature>
<reference evidence="2 3" key="1">
    <citation type="submission" date="2019-04" db="EMBL/GenBank/DDBJ databases">
        <title>Trinickia sp. 7GSK02, isolated from subtropical forest soil.</title>
        <authorList>
            <person name="Gao Z.-H."/>
            <person name="Qiu L.-H."/>
        </authorList>
    </citation>
    <scope>NUCLEOTIDE SEQUENCE [LARGE SCALE GENOMIC DNA]</scope>
    <source>
        <strain evidence="2 3">7GSK02</strain>
    </source>
</reference>
<feature type="transmembrane region" description="Helical" evidence="1">
    <location>
        <begin position="177"/>
        <end position="205"/>
    </location>
</feature>
<dbReference type="AlphaFoldDB" id="A0A4U1IDW7"/>
<feature type="transmembrane region" description="Helical" evidence="1">
    <location>
        <begin position="77"/>
        <end position="97"/>
    </location>
</feature>
<protein>
    <recommendedName>
        <fullName evidence="4">Glycosyltransferase family 39 protein</fullName>
    </recommendedName>
</protein>
<feature type="transmembrane region" description="Helical" evidence="1">
    <location>
        <begin position="326"/>
        <end position="346"/>
    </location>
</feature>
<evidence type="ECO:0000256" key="1">
    <source>
        <dbReference type="SAM" id="Phobius"/>
    </source>
</evidence>
<feature type="transmembrane region" description="Helical" evidence="1">
    <location>
        <begin position="24"/>
        <end position="46"/>
    </location>
</feature>
<evidence type="ECO:0000313" key="2">
    <source>
        <dbReference type="EMBL" id="TKC91777.1"/>
    </source>
</evidence>
<name>A0A4U1IDW7_9BURK</name>
<proteinExistence type="predicted"/>
<dbReference type="Proteomes" id="UP000305539">
    <property type="component" value="Unassembled WGS sequence"/>
</dbReference>
<feature type="transmembrane region" description="Helical" evidence="1">
    <location>
        <begin position="129"/>
        <end position="146"/>
    </location>
</feature>
<feature type="transmembrane region" description="Helical" evidence="1">
    <location>
        <begin position="151"/>
        <end position="171"/>
    </location>
</feature>